<dbReference type="AlphaFoldDB" id="A0A4C1V7B0"/>
<keyword evidence="4 5" id="KW-0472">Membrane</keyword>
<dbReference type="InterPro" id="IPR008952">
    <property type="entry name" value="Tetraspanin_EC2_sf"/>
</dbReference>
<evidence type="ECO:0000313" key="7">
    <source>
        <dbReference type="Proteomes" id="UP000299102"/>
    </source>
</evidence>
<feature type="transmembrane region" description="Helical" evidence="5">
    <location>
        <begin position="52"/>
        <end position="74"/>
    </location>
</feature>
<keyword evidence="3 5" id="KW-1133">Transmembrane helix</keyword>
<dbReference type="OrthoDB" id="71600at2759"/>
<organism evidence="6 7">
    <name type="scientific">Eumeta variegata</name>
    <name type="common">Bagworm moth</name>
    <name type="synonym">Eumeta japonica</name>
    <dbReference type="NCBI Taxonomy" id="151549"/>
    <lineage>
        <taxon>Eukaryota</taxon>
        <taxon>Metazoa</taxon>
        <taxon>Ecdysozoa</taxon>
        <taxon>Arthropoda</taxon>
        <taxon>Hexapoda</taxon>
        <taxon>Insecta</taxon>
        <taxon>Pterygota</taxon>
        <taxon>Neoptera</taxon>
        <taxon>Endopterygota</taxon>
        <taxon>Lepidoptera</taxon>
        <taxon>Glossata</taxon>
        <taxon>Ditrysia</taxon>
        <taxon>Tineoidea</taxon>
        <taxon>Psychidae</taxon>
        <taxon>Oiketicinae</taxon>
        <taxon>Eumeta</taxon>
    </lineage>
</organism>
<proteinExistence type="predicted"/>
<dbReference type="SUPFAM" id="SSF48652">
    <property type="entry name" value="Tetraspanin"/>
    <property type="match status" value="1"/>
</dbReference>
<evidence type="ECO:0000313" key="6">
    <source>
        <dbReference type="EMBL" id="GBP33914.1"/>
    </source>
</evidence>
<name>A0A4C1V7B0_EUMVA</name>
<comment type="caution">
    <text evidence="6">The sequence shown here is derived from an EMBL/GenBank/DDBJ whole genome shotgun (WGS) entry which is preliminary data.</text>
</comment>
<dbReference type="CDD" id="cd03127">
    <property type="entry name" value="tetraspanin_LEL"/>
    <property type="match status" value="1"/>
</dbReference>
<protein>
    <submittedName>
        <fullName evidence="6">CD63 antigen</fullName>
    </submittedName>
</protein>
<dbReference type="GO" id="GO:0016020">
    <property type="term" value="C:membrane"/>
    <property type="evidence" value="ECO:0007669"/>
    <property type="project" value="UniProtKB-SubCell"/>
</dbReference>
<dbReference type="PRINTS" id="PR00259">
    <property type="entry name" value="TMFOUR"/>
</dbReference>
<sequence>MAVQLQTSVALDLIDGLFGMTPMFSIIMGAVMFLVAFLGCAGVSLQNRTMIITYTILVFALIVCEVALATIIFVNAPAFEAPLLDALDEVFREENKNVFHVLEAALRCCGNRGPGSYGGRPIPPSCCPSRDGRTCNSDEVYKRGCNDLVVRRLYTFASIVGSITIAVAALKTRLRLAAHYKNFSLGKFLIPAGRHFAFFVCLFILDPAYDHNSDLPDICFESDLSSSDIRSSSEQNV</sequence>
<dbReference type="Pfam" id="PF00335">
    <property type="entry name" value="Tetraspanin"/>
    <property type="match status" value="1"/>
</dbReference>
<keyword evidence="7" id="KW-1185">Reference proteome</keyword>
<accession>A0A4C1V7B0</accession>
<evidence type="ECO:0000256" key="1">
    <source>
        <dbReference type="ARBA" id="ARBA00004141"/>
    </source>
</evidence>
<keyword evidence="2 5" id="KW-0812">Transmembrane</keyword>
<reference evidence="6 7" key="1">
    <citation type="journal article" date="2019" name="Commun. Biol.">
        <title>The bagworm genome reveals a unique fibroin gene that provides high tensile strength.</title>
        <authorList>
            <person name="Kono N."/>
            <person name="Nakamura H."/>
            <person name="Ohtoshi R."/>
            <person name="Tomita M."/>
            <person name="Numata K."/>
            <person name="Arakawa K."/>
        </authorList>
    </citation>
    <scope>NUCLEOTIDE SEQUENCE [LARGE SCALE GENOMIC DNA]</scope>
</reference>
<comment type="subcellular location">
    <subcellularLocation>
        <location evidence="1">Membrane</location>
        <topology evidence="1">Multi-pass membrane protein</topology>
    </subcellularLocation>
</comment>
<dbReference type="Proteomes" id="UP000299102">
    <property type="component" value="Unassembled WGS sequence"/>
</dbReference>
<gene>
    <name evidence="6" type="primary">CD63</name>
    <name evidence="6" type="ORF">EVAR_23260_1</name>
</gene>
<dbReference type="STRING" id="151549.A0A4C1V7B0"/>
<dbReference type="EMBL" id="BGZK01000281">
    <property type="protein sequence ID" value="GBP33914.1"/>
    <property type="molecule type" value="Genomic_DNA"/>
</dbReference>
<evidence type="ECO:0000256" key="3">
    <source>
        <dbReference type="ARBA" id="ARBA00022989"/>
    </source>
</evidence>
<evidence type="ECO:0000256" key="4">
    <source>
        <dbReference type="ARBA" id="ARBA00023136"/>
    </source>
</evidence>
<feature type="transmembrane region" description="Helical" evidence="5">
    <location>
        <begin position="23"/>
        <end position="45"/>
    </location>
</feature>
<evidence type="ECO:0000256" key="2">
    <source>
        <dbReference type="ARBA" id="ARBA00022692"/>
    </source>
</evidence>
<dbReference type="PANTHER" id="PTHR19282">
    <property type="entry name" value="TETRASPANIN"/>
    <property type="match status" value="1"/>
</dbReference>
<feature type="transmembrane region" description="Helical" evidence="5">
    <location>
        <begin position="153"/>
        <end position="172"/>
    </location>
</feature>
<dbReference type="InterPro" id="IPR018499">
    <property type="entry name" value="Tetraspanin/Peripherin"/>
</dbReference>
<evidence type="ECO:0000256" key="5">
    <source>
        <dbReference type="SAM" id="Phobius"/>
    </source>
</evidence>
<feature type="transmembrane region" description="Helical" evidence="5">
    <location>
        <begin position="184"/>
        <end position="205"/>
    </location>
</feature>
<dbReference type="Gene3D" id="1.10.1450.10">
    <property type="entry name" value="Tetraspanin"/>
    <property type="match status" value="1"/>
</dbReference>